<name>A0A9E7K9H8_9LILI</name>
<dbReference type="InterPro" id="IPR013128">
    <property type="entry name" value="Peptidase_C1A"/>
</dbReference>
<dbReference type="PANTHER" id="PTHR12411">
    <property type="entry name" value="CYSTEINE PROTEASE FAMILY C1-RELATED"/>
    <property type="match status" value="1"/>
</dbReference>
<sequence length="94" mass="10414">MNAVINQPVSVAIDSHEFHFYTGGVFDYPCGTNLNHVVTLVGFDTDDDGDPYWIAKNSWGDRWGEGGYIRLKKDVPDKKGHCGLAMTPAFPIII</sequence>
<dbReference type="AlphaFoldDB" id="A0A9E7K9H8"/>
<gene>
    <name evidence="3" type="ORF">MUK42_23382</name>
</gene>
<reference evidence="3" key="1">
    <citation type="submission" date="2022-05" db="EMBL/GenBank/DDBJ databases">
        <title>The Musa troglodytarum L. genome provides insights into the mechanism of non-climacteric behaviour and enrichment of carotenoids.</title>
        <authorList>
            <person name="Wang J."/>
        </authorList>
    </citation>
    <scope>NUCLEOTIDE SEQUENCE</scope>
    <source>
        <tissue evidence="3">Leaf</tissue>
    </source>
</reference>
<evidence type="ECO:0000259" key="2">
    <source>
        <dbReference type="SMART" id="SM00645"/>
    </source>
</evidence>
<dbReference type="SMART" id="SM00645">
    <property type="entry name" value="Pept_C1"/>
    <property type="match status" value="1"/>
</dbReference>
<proteinExistence type="inferred from homology"/>
<keyword evidence="4" id="KW-1185">Reference proteome</keyword>
<dbReference type="SUPFAM" id="SSF54001">
    <property type="entry name" value="Cysteine proteinases"/>
    <property type="match status" value="1"/>
</dbReference>
<evidence type="ECO:0000256" key="1">
    <source>
        <dbReference type="ARBA" id="ARBA00008455"/>
    </source>
</evidence>
<dbReference type="InterPro" id="IPR025661">
    <property type="entry name" value="Pept_asp_AS"/>
</dbReference>
<evidence type="ECO:0000313" key="4">
    <source>
        <dbReference type="Proteomes" id="UP001055439"/>
    </source>
</evidence>
<dbReference type="Pfam" id="PF00112">
    <property type="entry name" value="Peptidase_C1"/>
    <property type="match status" value="1"/>
</dbReference>
<dbReference type="Proteomes" id="UP001055439">
    <property type="component" value="Chromosome 6"/>
</dbReference>
<dbReference type="GO" id="GO:0006508">
    <property type="term" value="P:proteolysis"/>
    <property type="evidence" value="ECO:0007669"/>
    <property type="project" value="InterPro"/>
</dbReference>
<dbReference type="GO" id="GO:0008234">
    <property type="term" value="F:cysteine-type peptidase activity"/>
    <property type="evidence" value="ECO:0007669"/>
    <property type="project" value="InterPro"/>
</dbReference>
<organism evidence="3 4">
    <name type="scientific">Musa troglodytarum</name>
    <name type="common">fe'i banana</name>
    <dbReference type="NCBI Taxonomy" id="320322"/>
    <lineage>
        <taxon>Eukaryota</taxon>
        <taxon>Viridiplantae</taxon>
        <taxon>Streptophyta</taxon>
        <taxon>Embryophyta</taxon>
        <taxon>Tracheophyta</taxon>
        <taxon>Spermatophyta</taxon>
        <taxon>Magnoliopsida</taxon>
        <taxon>Liliopsida</taxon>
        <taxon>Zingiberales</taxon>
        <taxon>Musaceae</taxon>
        <taxon>Musa</taxon>
    </lineage>
</organism>
<dbReference type="InterPro" id="IPR000668">
    <property type="entry name" value="Peptidase_C1A_C"/>
</dbReference>
<dbReference type="EMBL" id="CP097508">
    <property type="protein sequence ID" value="URE09351.1"/>
    <property type="molecule type" value="Genomic_DNA"/>
</dbReference>
<feature type="domain" description="Peptidase C1A papain C-terminal" evidence="2">
    <location>
        <begin position="2"/>
        <end position="92"/>
    </location>
</feature>
<protein>
    <recommendedName>
        <fullName evidence="2">Peptidase C1A papain C-terminal domain-containing protein</fullName>
    </recommendedName>
</protein>
<dbReference type="OrthoDB" id="190265at2759"/>
<dbReference type="PROSITE" id="PS00640">
    <property type="entry name" value="THIOL_PROTEASE_ASN"/>
    <property type="match status" value="1"/>
</dbReference>
<accession>A0A9E7K9H8</accession>
<comment type="similarity">
    <text evidence="1">Belongs to the peptidase C1 family.</text>
</comment>
<dbReference type="InterPro" id="IPR038765">
    <property type="entry name" value="Papain-like_cys_pep_sf"/>
</dbReference>
<dbReference type="Gene3D" id="3.90.70.10">
    <property type="entry name" value="Cysteine proteinases"/>
    <property type="match status" value="1"/>
</dbReference>
<evidence type="ECO:0000313" key="3">
    <source>
        <dbReference type="EMBL" id="URE09351.1"/>
    </source>
</evidence>